<keyword evidence="3" id="KW-0158">Chromosome</keyword>
<keyword evidence="5" id="KW-0539">Nucleus</keyword>
<dbReference type="CDD" id="cd13732">
    <property type="entry name" value="HFD_CENP-W"/>
    <property type="match status" value="1"/>
</dbReference>
<dbReference type="GO" id="GO:0051382">
    <property type="term" value="P:kinetochore assembly"/>
    <property type="evidence" value="ECO:0007669"/>
    <property type="project" value="TreeGrafter"/>
</dbReference>
<gene>
    <name evidence="12" type="ORF">PCL_03161</name>
    <name evidence="11" type="ORF">Purlil1_602</name>
</gene>
<organism evidence="12 13">
    <name type="scientific">Purpureocillium lilacinum</name>
    <name type="common">Paecilomyces lilacinus</name>
    <dbReference type="NCBI Taxonomy" id="33203"/>
    <lineage>
        <taxon>Eukaryota</taxon>
        <taxon>Fungi</taxon>
        <taxon>Dikarya</taxon>
        <taxon>Ascomycota</taxon>
        <taxon>Pezizomycotina</taxon>
        <taxon>Sordariomycetes</taxon>
        <taxon>Hypocreomycetidae</taxon>
        <taxon>Hypocreales</taxon>
        <taxon>Ophiocordycipitaceae</taxon>
        <taxon>Purpureocillium</taxon>
    </lineage>
</organism>
<dbReference type="GO" id="GO:0000776">
    <property type="term" value="C:kinetochore"/>
    <property type="evidence" value="ECO:0007669"/>
    <property type="project" value="UniProtKB-KW"/>
</dbReference>
<evidence type="ECO:0000259" key="10">
    <source>
        <dbReference type="Pfam" id="PF26434"/>
    </source>
</evidence>
<keyword evidence="8" id="KW-0175">Coiled coil</keyword>
<dbReference type="PANTHER" id="PTHR34832">
    <property type="entry name" value="CENTROMERE PROTEIN W"/>
    <property type="match status" value="1"/>
</dbReference>
<dbReference type="Proteomes" id="UP001287286">
    <property type="component" value="Unassembled WGS sequence"/>
</dbReference>
<evidence type="ECO:0000313" key="13">
    <source>
        <dbReference type="Proteomes" id="UP000245956"/>
    </source>
</evidence>
<evidence type="ECO:0000256" key="5">
    <source>
        <dbReference type="ARBA" id="ARBA00023242"/>
    </source>
</evidence>
<evidence type="ECO:0000313" key="14">
    <source>
        <dbReference type="Proteomes" id="UP001287286"/>
    </source>
</evidence>
<comment type="caution">
    <text evidence="12">The sequence shown here is derived from an EMBL/GenBank/DDBJ whole genome shotgun (WGS) entry which is preliminary data.</text>
</comment>
<evidence type="ECO:0000256" key="8">
    <source>
        <dbReference type="SAM" id="Coils"/>
    </source>
</evidence>
<keyword evidence="4" id="KW-0995">Kinetochore</keyword>
<dbReference type="SUPFAM" id="SSF47113">
    <property type="entry name" value="Histone-fold"/>
    <property type="match status" value="1"/>
</dbReference>
<proteinExistence type="inferred from homology"/>
<evidence type="ECO:0000256" key="7">
    <source>
        <dbReference type="ARBA" id="ARBA00038432"/>
    </source>
</evidence>
<reference evidence="12" key="1">
    <citation type="submission" date="2015-05" db="EMBL/GenBank/DDBJ databases">
        <authorList>
            <person name="Wang D.B."/>
            <person name="Wang M."/>
        </authorList>
    </citation>
    <scope>NUCLEOTIDE SEQUENCE</scope>
    <source>
        <strain evidence="12">36-1</strain>
    </source>
</reference>
<feature type="region of interest" description="Disordered" evidence="9">
    <location>
        <begin position="522"/>
        <end position="541"/>
    </location>
</feature>
<evidence type="ECO:0000256" key="1">
    <source>
        <dbReference type="ARBA" id="ARBA00004123"/>
    </source>
</evidence>
<evidence type="ECO:0000313" key="11">
    <source>
        <dbReference type="EMBL" id="KAK4094906.1"/>
    </source>
</evidence>
<dbReference type="GO" id="GO:0000278">
    <property type="term" value="P:mitotic cell cycle"/>
    <property type="evidence" value="ECO:0007669"/>
    <property type="project" value="TreeGrafter"/>
</dbReference>
<dbReference type="InterPro" id="IPR009072">
    <property type="entry name" value="Histone-fold"/>
</dbReference>
<feature type="coiled-coil region" evidence="8">
    <location>
        <begin position="375"/>
        <end position="402"/>
    </location>
</feature>
<dbReference type="Pfam" id="PF26434">
    <property type="entry name" value="YAG7_C"/>
    <property type="match status" value="1"/>
</dbReference>
<dbReference type="InterPro" id="IPR052484">
    <property type="entry name" value="CENP-W/WIP1"/>
</dbReference>
<dbReference type="AlphaFoldDB" id="A0A2U3DYS2"/>
<accession>A0A2U3DYS2</accession>
<dbReference type="GO" id="GO:0007059">
    <property type="term" value="P:chromosome segregation"/>
    <property type="evidence" value="ECO:0007669"/>
    <property type="project" value="TreeGrafter"/>
</dbReference>
<feature type="region of interest" description="Disordered" evidence="9">
    <location>
        <begin position="210"/>
        <end position="314"/>
    </location>
</feature>
<dbReference type="GO" id="GO:0046982">
    <property type="term" value="F:protein heterodimerization activity"/>
    <property type="evidence" value="ECO:0007669"/>
    <property type="project" value="InterPro"/>
</dbReference>
<name>A0A2U3DYS2_PURLI</name>
<evidence type="ECO:0000313" key="12">
    <source>
        <dbReference type="EMBL" id="PWI67393.1"/>
    </source>
</evidence>
<evidence type="ECO:0000256" key="3">
    <source>
        <dbReference type="ARBA" id="ARBA00022454"/>
    </source>
</evidence>
<dbReference type="EMBL" id="JAWRVI010000002">
    <property type="protein sequence ID" value="KAK4094906.1"/>
    <property type="molecule type" value="Genomic_DNA"/>
</dbReference>
<dbReference type="InterPro" id="IPR058602">
    <property type="entry name" value="YAG7_dimerisation_dom"/>
</dbReference>
<feature type="compositionally biased region" description="Polar residues" evidence="9">
    <location>
        <begin position="233"/>
        <end position="259"/>
    </location>
</feature>
<dbReference type="GO" id="GO:0005654">
    <property type="term" value="C:nucleoplasm"/>
    <property type="evidence" value="ECO:0007669"/>
    <property type="project" value="TreeGrafter"/>
</dbReference>
<evidence type="ECO:0000256" key="4">
    <source>
        <dbReference type="ARBA" id="ARBA00022838"/>
    </source>
</evidence>
<feature type="region of interest" description="Disordered" evidence="9">
    <location>
        <begin position="610"/>
        <end position="709"/>
    </location>
</feature>
<comment type="similarity">
    <text evidence="7">Belongs to the CENP-W/WIP1 family.</text>
</comment>
<comment type="subcellular location">
    <subcellularLocation>
        <location evidence="2">Chromosome</location>
        <location evidence="2">Centromere</location>
        <location evidence="2">Kinetochore</location>
    </subcellularLocation>
    <subcellularLocation>
        <location evidence="1">Nucleus</location>
    </subcellularLocation>
</comment>
<feature type="compositionally biased region" description="Low complexity" evidence="9">
    <location>
        <begin position="636"/>
        <end position="649"/>
    </location>
</feature>
<evidence type="ECO:0000256" key="6">
    <source>
        <dbReference type="ARBA" id="ARBA00023328"/>
    </source>
</evidence>
<dbReference type="Proteomes" id="UP000245956">
    <property type="component" value="Unassembled WGS sequence"/>
</dbReference>
<dbReference type="EMBL" id="LCWV01000019">
    <property type="protein sequence ID" value="PWI67393.1"/>
    <property type="molecule type" value="Genomic_DNA"/>
</dbReference>
<dbReference type="Gene3D" id="1.10.20.10">
    <property type="entry name" value="Histone, subunit A"/>
    <property type="match status" value="1"/>
</dbReference>
<evidence type="ECO:0000256" key="9">
    <source>
        <dbReference type="SAM" id="MobiDB-lite"/>
    </source>
</evidence>
<sequence length="709" mass="76443">MDVLLPPVFLQLLNNIVNSRTSKMALGKKAYPKATVKKIVKAHSGLNLKKNADVTIFLNYVLFMETLVKEAAIYSKQAGDRGLTARSVKKVTRELGFSGQKATGASPRKSMRIECVGTARPSPCIDVNGGLLAKHGAAWHGAVAVTMDAVVESRMTGRQVTQTKRRAGVRPVASSFIRLQKSTSALLFSPHSHSNNLNLHSRRNASLRPRITRSRTRRTVSHHSHGIAPTHRLAQQQQVKCCSPQLSPTRASPTVHPKQSQPPTPRCTDLDMAMSATQNPSKSSKKKAAHAIERTESPAPSTGSGAADKANDSQDEAFESPYIKELQKNIRNISKKITHASKTDALLSQHAGKTLDELVAAKIINADQKAQVLKKPALQAQVTQLEEQLAQYQKVHEQYRGRATAEKAEWEMSLEKAKADAVGEAKAEFAKSLRDNLLTLSQFLRLAAYRREEAKDPESDESQAIEGVLLAIYSGDDGAVASMLKLIEGSDDQVLSVPGEQLQTTYSSVKALAREYKTPFYAEGGQPVESEPAQEVVSDPTMANASATEIAAGDAAITEQQQATEPASNGIANANVTDEAANAVAESHWDGGNDAAISQEWVDVKVPRDPAETETGLTATPAAAANTQSWADDQPEPVSEPAPAAAADPNDGFHQVQRNRGRQDREGGTWRGRGRGEYRGRGRGDGRGRGRGRGNGGAPSRGPRRSEES</sequence>
<feature type="domain" description="YAG7-like dimerisation" evidence="10">
    <location>
        <begin position="431"/>
        <end position="514"/>
    </location>
</feature>
<protein>
    <recommendedName>
        <fullName evidence="10">YAG7-like dimerisation domain-containing protein</fullName>
    </recommendedName>
</protein>
<evidence type="ECO:0000256" key="2">
    <source>
        <dbReference type="ARBA" id="ARBA00004629"/>
    </source>
</evidence>
<feature type="compositionally biased region" description="Basic residues" evidence="9">
    <location>
        <begin position="210"/>
        <end position="225"/>
    </location>
</feature>
<reference evidence="12 13" key="2">
    <citation type="journal article" date="2016" name="Front. Microbiol.">
        <title>Genome and transcriptome sequences reveal the specific parasitism of the nematophagous Purpureocillium lilacinum 36-1.</title>
        <authorList>
            <person name="Xie J."/>
            <person name="Li S."/>
            <person name="Mo C."/>
            <person name="Xiao X."/>
            <person name="Peng D."/>
            <person name="Wang G."/>
            <person name="Xiao Y."/>
        </authorList>
    </citation>
    <scope>NUCLEOTIDE SEQUENCE [LARGE SCALE GENOMIC DNA]</scope>
    <source>
        <strain evidence="12 13">36-1</strain>
    </source>
</reference>
<feature type="compositionally biased region" description="Basic and acidic residues" evidence="9">
    <location>
        <begin position="661"/>
        <end position="688"/>
    </location>
</feature>
<dbReference type="PANTHER" id="PTHR34832:SF1">
    <property type="entry name" value="CENTROMERE PROTEIN W"/>
    <property type="match status" value="1"/>
</dbReference>
<keyword evidence="14" id="KW-1185">Reference proteome</keyword>
<reference evidence="11 14" key="4">
    <citation type="journal article" date="2024" name="Microbiol. Resour. Announc.">
        <title>Genome annotations for the ascomycete fungi Trichoderma harzianum, Trichoderma aggressivum, and Purpureocillium lilacinum.</title>
        <authorList>
            <person name="Beijen E.P.W."/>
            <person name="Ohm R.A."/>
        </authorList>
    </citation>
    <scope>NUCLEOTIDE SEQUENCE [LARGE SCALE GENOMIC DNA]</scope>
    <source>
        <strain evidence="11 14">CBS 150709</strain>
    </source>
</reference>
<reference evidence="11" key="3">
    <citation type="submission" date="2023-11" db="EMBL/GenBank/DDBJ databases">
        <authorList>
            <person name="Beijen E."/>
            <person name="Ohm R.A."/>
        </authorList>
    </citation>
    <scope>NUCLEOTIDE SEQUENCE</scope>
    <source>
        <strain evidence="11">CBS 150709</strain>
    </source>
</reference>
<keyword evidence="6" id="KW-0137">Centromere</keyword>